<reference evidence="2 3" key="1">
    <citation type="submission" date="2024-10" db="EMBL/GenBank/DDBJ databases">
        <title>Updated reference genomes for cyclostephanoid diatoms.</title>
        <authorList>
            <person name="Roberts W.R."/>
            <person name="Alverson A.J."/>
        </authorList>
    </citation>
    <scope>NUCLEOTIDE SEQUENCE [LARGE SCALE GENOMIC DNA]</scope>
    <source>
        <strain evidence="2 3">AJA232-27</strain>
    </source>
</reference>
<dbReference type="EMBL" id="JALLBG020000172">
    <property type="protein sequence ID" value="KAL3760761.1"/>
    <property type="molecule type" value="Genomic_DNA"/>
</dbReference>
<feature type="compositionally biased region" description="Acidic residues" evidence="1">
    <location>
        <begin position="57"/>
        <end position="70"/>
    </location>
</feature>
<evidence type="ECO:0008006" key="4">
    <source>
        <dbReference type="Google" id="ProtNLM"/>
    </source>
</evidence>
<comment type="caution">
    <text evidence="2">The sequence shown here is derived from an EMBL/GenBank/DDBJ whole genome shotgun (WGS) entry which is preliminary data.</text>
</comment>
<organism evidence="2 3">
    <name type="scientific">Discostella pseudostelligera</name>
    <dbReference type="NCBI Taxonomy" id="259834"/>
    <lineage>
        <taxon>Eukaryota</taxon>
        <taxon>Sar</taxon>
        <taxon>Stramenopiles</taxon>
        <taxon>Ochrophyta</taxon>
        <taxon>Bacillariophyta</taxon>
        <taxon>Coscinodiscophyceae</taxon>
        <taxon>Thalassiosirophycidae</taxon>
        <taxon>Stephanodiscales</taxon>
        <taxon>Stephanodiscaceae</taxon>
        <taxon>Discostella</taxon>
    </lineage>
</organism>
<dbReference type="Gene3D" id="3.30.428.40">
    <property type="entry name" value="Protein of unknown function DUF3067"/>
    <property type="match status" value="1"/>
</dbReference>
<dbReference type="InterPro" id="IPR021420">
    <property type="entry name" value="DUF3067"/>
</dbReference>
<accession>A0ABD3MFN3</accession>
<dbReference type="AlphaFoldDB" id="A0ABD3MFN3"/>
<keyword evidence="3" id="KW-1185">Reference proteome</keyword>
<dbReference type="PANTHER" id="PTHR35126">
    <property type="entry name" value="SLR0598 PROTEIN"/>
    <property type="match status" value="1"/>
</dbReference>
<feature type="region of interest" description="Disordered" evidence="1">
    <location>
        <begin position="1"/>
        <end position="70"/>
    </location>
</feature>
<sequence>MAGMSTMTLTSTSLHTSSKPINDNDHDEDDENDNNLDLNFFQQELARRRRRDNDGGGADDGDMNDVDDDTIENAQDNITNTESEENEVSFDGYDFRDIIYSKWGECFDVDFQRVDSYGFRNVYLNIMPFRLGGRRFRHQTEYDYLCHLQAVKVEILVKYNQLEYILTQIGETTKKPRAGTSPLVAVPLRLDLTPEQVEKILG</sequence>
<dbReference type="Proteomes" id="UP001530293">
    <property type="component" value="Unassembled WGS sequence"/>
</dbReference>
<name>A0ABD3MFN3_9STRA</name>
<proteinExistence type="predicted"/>
<protein>
    <recommendedName>
        <fullName evidence="4">FACT complex subunit</fullName>
    </recommendedName>
</protein>
<gene>
    <name evidence="2" type="ORF">ACHAWU_003669</name>
</gene>
<evidence type="ECO:0000256" key="1">
    <source>
        <dbReference type="SAM" id="MobiDB-lite"/>
    </source>
</evidence>
<dbReference type="PANTHER" id="PTHR35126:SF1">
    <property type="entry name" value="DUF3067 DOMAIN-CONTAINING PROTEIN"/>
    <property type="match status" value="1"/>
</dbReference>
<feature type="compositionally biased region" description="Low complexity" evidence="1">
    <location>
        <begin position="1"/>
        <end position="18"/>
    </location>
</feature>
<evidence type="ECO:0000313" key="2">
    <source>
        <dbReference type="EMBL" id="KAL3760761.1"/>
    </source>
</evidence>
<dbReference type="Pfam" id="PF11267">
    <property type="entry name" value="DUF3067"/>
    <property type="match status" value="1"/>
</dbReference>
<evidence type="ECO:0000313" key="3">
    <source>
        <dbReference type="Proteomes" id="UP001530293"/>
    </source>
</evidence>
<feature type="compositionally biased region" description="Acidic residues" evidence="1">
    <location>
        <begin position="25"/>
        <end position="34"/>
    </location>
</feature>